<dbReference type="CDD" id="cd11314">
    <property type="entry name" value="AmyAc_arch_bac_plant_AmyA"/>
    <property type="match status" value="1"/>
</dbReference>
<name>A0A090M4V3_OSTTA</name>
<feature type="compositionally biased region" description="Low complexity" evidence="9">
    <location>
        <begin position="60"/>
        <end position="79"/>
    </location>
</feature>
<keyword evidence="5 12" id="KW-0378">Hydrolase</keyword>
<protein>
    <recommendedName>
        <fullName evidence="3">alpha-amylase</fullName>
        <ecNumber evidence="3">3.2.1.1</ecNumber>
    </recommendedName>
    <alternativeName>
        <fullName evidence="8">1,4-alpha-D-glucan glucanohydrolase</fullName>
    </alternativeName>
</protein>
<evidence type="ECO:0000313" key="13">
    <source>
        <dbReference type="Proteomes" id="UP000009170"/>
    </source>
</evidence>
<dbReference type="InterPro" id="IPR012850">
    <property type="entry name" value="A-amylase_bs_C"/>
</dbReference>
<comment type="catalytic activity">
    <reaction evidence="1">
        <text>Endohydrolysis of (1-&gt;4)-alpha-D-glucosidic linkages in polysaccharides containing three or more (1-&gt;4)-alpha-linked D-glucose units.</text>
        <dbReference type="EC" id="3.2.1.1"/>
    </reaction>
</comment>
<dbReference type="STRING" id="70448.A0A090M4V3"/>
<comment type="similarity">
    <text evidence="2">Belongs to the glycosyl hydrolase 13 family.</text>
</comment>
<evidence type="ECO:0000256" key="2">
    <source>
        <dbReference type="ARBA" id="ARBA00008061"/>
    </source>
</evidence>
<feature type="domain" description="Glycosyl hydrolase family 13 catalytic" evidence="10">
    <location>
        <begin position="656"/>
        <end position="997"/>
    </location>
</feature>
<dbReference type="AlphaFoldDB" id="A0A090M4V3"/>
<keyword evidence="7" id="KW-0326">Glycosidase</keyword>
<dbReference type="SUPFAM" id="SSF51445">
    <property type="entry name" value="(Trans)glycosidases"/>
    <property type="match status" value="1"/>
</dbReference>
<feature type="region of interest" description="Disordered" evidence="9">
    <location>
        <begin position="1"/>
        <end position="97"/>
    </location>
</feature>
<evidence type="ECO:0000313" key="12">
    <source>
        <dbReference type="EMBL" id="CEF99265.1"/>
    </source>
</evidence>
<evidence type="ECO:0000256" key="9">
    <source>
        <dbReference type="SAM" id="MobiDB-lite"/>
    </source>
</evidence>
<dbReference type="SUPFAM" id="SSF51011">
    <property type="entry name" value="Glycosyl hydrolase domain"/>
    <property type="match status" value="1"/>
</dbReference>
<gene>
    <name evidence="12" type="ORF">OT_ostta10g00260</name>
</gene>
<dbReference type="GO" id="GO:0004556">
    <property type="term" value="F:alpha-amylase activity"/>
    <property type="evidence" value="ECO:0007669"/>
    <property type="project" value="UniProtKB-EC"/>
</dbReference>
<dbReference type="Pfam" id="PF23166">
    <property type="entry name" value="Ig_N_CWD1"/>
    <property type="match status" value="2"/>
</dbReference>
<keyword evidence="6" id="KW-0119">Carbohydrate metabolism</keyword>
<accession>A0A090M4V3</accession>
<feature type="compositionally biased region" description="Polar residues" evidence="9">
    <location>
        <begin position="39"/>
        <end position="48"/>
    </location>
</feature>
<organism evidence="12 13">
    <name type="scientific">Ostreococcus tauri</name>
    <name type="common">Marine green alga</name>
    <dbReference type="NCBI Taxonomy" id="70448"/>
    <lineage>
        <taxon>Eukaryota</taxon>
        <taxon>Viridiplantae</taxon>
        <taxon>Chlorophyta</taxon>
        <taxon>Mamiellophyceae</taxon>
        <taxon>Mamiellales</taxon>
        <taxon>Bathycoccaceae</taxon>
        <taxon>Ostreococcus</taxon>
    </lineage>
</organism>
<sequence>MRGSVRTRASEPSALGGRARSPHRTSAQWDRARGASGRNAGTSALSRGTTREPIERESFGRGMSSARARSSSVGARSGACVRGRTTRDASGIRHRRAATRTGAVNQERRGEVTIDLEPRDGPAKEQFYSESFTVTQRMRVDNELSIRVETNGVRYKVTIMTEMESSNLLLHWGIAESKDRWDEWKCPPERLRPKSTQETVGVCQTRFSTLPADRFAKDKLVTVIEGEVKDEIYAINFVLYDKKLDQWLHDSQGGFWHVTLPQPPEPEIIKRTITLLEDFEEPYEVEEEYEVEDDEEETLEVSGGASVATAQGEVSAPIEETAVSRSTTSNDDAWRRLMTPPVEPKPFNANKDALDAIANDLLGKIKKHTKSSAPVEERPEVQEPKVDEPPPKRKLKKMKTLKRKVTKSVTKRKEVTREVEEKVPVQLVEGSWIFTIDRKENVQNERECQFTIGALVEKDRKGGGVRMRVEAEVPWEAVLHWGIVPRGARNDMWSLPPEEWRPQGTVVYKDKACETPMCKFDAPLMTTKPISFVELELGNAPTQVRFVLKEQGGGNRWVDLNGADFIIPMPEAFYDPPTPTLDRSPTMEEIVVAEAAAARAAEMNLDTLTEIEIEPVAFETPVQTPVQTPEEKISIEEDFVAAPARPQKSAVGNGREILLQGFNWESCKNGAWYQNVERLAPTIAQLGFSVIWLPPPTDSVSQEGYMPRDYYCLESRYGTKDELKACINALHENGVLVLGDAVLNHRCAHFQDDKGIWNRFGGKLAWDARAIVSDDPNFHGQGHRSDGDFFHAAPNVDHSQAFVKADLEDWMSWLMREVGYDGWRLDYVRGFWGGHVKDYMEATNPQFAVGEYWDALSYKYDNPEYNQDAHRQRIVNWLNATGGNASAFDVTTKGILHAVFERQEYWRLSDPQGKPPGVMGWWPSRSVTFIENHDTGSTQGHWRFPRGKELQGYCYILTHPGTPTVFWDHMFDNDWGHLHKPIEDMIRIRRQSGIHCRSEVKIVKCEQTMYAAVIDNNLLMKIGPGHFSADGNWELQLSGQDFAIWRKKGAASTR</sequence>
<dbReference type="Pfam" id="PF00128">
    <property type="entry name" value="Alpha-amylase"/>
    <property type="match status" value="1"/>
</dbReference>
<dbReference type="GO" id="GO:0005509">
    <property type="term" value="F:calcium ion binding"/>
    <property type="evidence" value="ECO:0007669"/>
    <property type="project" value="InterPro"/>
</dbReference>
<evidence type="ECO:0000259" key="11">
    <source>
        <dbReference type="SMART" id="SM00810"/>
    </source>
</evidence>
<feature type="region of interest" description="Disordered" evidence="9">
    <location>
        <begin position="308"/>
        <end position="332"/>
    </location>
</feature>
<evidence type="ECO:0000256" key="3">
    <source>
        <dbReference type="ARBA" id="ARBA00012595"/>
    </source>
</evidence>
<dbReference type="OrthoDB" id="550577at2759"/>
<evidence type="ECO:0000256" key="1">
    <source>
        <dbReference type="ARBA" id="ARBA00000548"/>
    </source>
</evidence>
<dbReference type="EMBL" id="CAID01000010">
    <property type="protein sequence ID" value="CEF99265.1"/>
    <property type="molecule type" value="Genomic_DNA"/>
</dbReference>
<dbReference type="InterPro" id="IPR017853">
    <property type="entry name" value="GH"/>
</dbReference>
<dbReference type="Gene3D" id="2.60.40.1180">
    <property type="entry name" value="Golgi alpha-mannosidase II"/>
    <property type="match status" value="1"/>
</dbReference>
<dbReference type="KEGG" id="ota:OT_ostta10g00260"/>
<feature type="region of interest" description="Disordered" evidence="9">
    <location>
        <begin position="368"/>
        <end position="392"/>
    </location>
</feature>
<feature type="domain" description="Alpha-amylase C-terminal beta-sheet" evidence="11">
    <location>
        <begin position="990"/>
        <end position="1047"/>
    </location>
</feature>
<dbReference type="InterPro" id="IPR006047">
    <property type="entry name" value="GH13_cat_dom"/>
</dbReference>
<dbReference type="InParanoid" id="A0A090M4V3"/>
<evidence type="ECO:0000256" key="8">
    <source>
        <dbReference type="ARBA" id="ARBA00030238"/>
    </source>
</evidence>
<evidence type="ECO:0000256" key="6">
    <source>
        <dbReference type="ARBA" id="ARBA00023277"/>
    </source>
</evidence>
<dbReference type="Pfam" id="PF07821">
    <property type="entry name" value="Alpha-amyl_C2"/>
    <property type="match status" value="1"/>
</dbReference>
<dbReference type="InterPro" id="IPR056301">
    <property type="entry name" value="GWD-like_N_Ig"/>
</dbReference>
<keyword evidence="4" id="KW-0479">Metal-binding</keyword>
<dbReference type="Gene3D" id="3.20.20.80">
    <property type="entry name" value="Glycosidases"/>
    <property type="match status" value="1"/>
</dbReference>
<evidence type="ECO:0000259" key="10">
    <source>
        <dbReference type="SMART" id="SM00642"/>
    </source>
</evidence>
<evidence type="ECO:0000256" key="4">
    <source>
        <dbReference type="ARBA" id="ARBA00022723"/>
    </source>
</evidence>
<dbReference type="GeneID" id="9832027"/>
<dbReference type="EC" id="3.2.1.1" evidence="3"/>
<evidence type="ECO:0000256" key="7">
    <source>
        <dbReference type="ARBA" id="ARBA00023295"/>
    </source>
</evidence>
<reference evidence="12 13" key="2">
    <citation type="journal article" date="2014" name="BMC Genomics">
        <title>An improved genome of the model marine alga Ostreococcus tauri unfolds by assessing Illumina de novo assemblies.</title>
        <authorList>
            <person name="Blanc-Mathieu R."/>
            <person name="Verhelst B."/>
            <person name="Derelle E."/>
            <person name="Rombauts S."/>
            <person name="Bouget F.Y."/>
            <person name="Carre I."/>
            <person name="Chateau A."/>
            <person name="Eyre-Walker A."/>
            <person name="Grimsley N."/>
            <person name="Moreau H."/>
            <person name="Piegu B."/>
            <person name="Rivals E."/>
            <person name="Schackwitz W."/>
            <person name="Van de Peer Y."/>
            <person name="Piganeau G."/>
        </authorList>
    </citation>
    <scope>NUCLEOTIDE SEQUENCE [LARGE SCALE GENOMIC DNA]</scope>
    <source>
        <strain evidence="13">OTTH 0595 / CCAP 157/2 / RCC745</strain>
    </source>
</reference>
<reference evidence="13" key="1">
    <citation type="journal article" date="2006" name="Proc. Natl. Acad. Sci. U.S.A.">
        <title>Genome analysis of the smallest free-living eukaryote Ostreococcus tauri unveils many unique features.</title>
        <authorList>
            <person name="Derelle E."/>
            <person name="Ferraz C."/>
            <person name="Rombauts S."/>
            <person name="Rouze P."/>
            <person name="Worden A.Z."/>
            <person name="Robbens S."/>
            <person name="Partensky F."/>
            <person name="Degroeve S."/>
            <person name="Echeynie S."/>
            <person name="Cooke R."/>
            <person name="Saeys Y."/>
            <person name="Wuyts J."/>
            <person name="Jabbari K."/>
            <person name="Bowler C."/>
            <person name="Panaud O."/>
            <person name="Piegu B."/>
            <person name="Ball S.G."/>
            <person name="Ral J.-P."/>
            <person name="Bouget F.-Y."/>
            <person name="Piganeau G."/>
            <person name="De Baets B."/>
            <person name="Picard A."/>
            <person name="Delseny M."/>
            <person name="Demaille J."/>
            <person name="Van de Peer Y."/>
            <person name="Moreau H."/>
        </authorList>
    </citation>
    <scope>NUCLEOTIDE SEQUENCE [LARGE SCALE GENOMIC DNA]</scope>
    <source>
        <strain evidence="13">OTTH 0595 / CCAP 157/2 / RCC745</strain>
    </source>
</reference>
<dbReference type="SMART" id="SM00642">
    <property type="entry name" value="Aamy"/>
    <property type="match status" value="1"/>
</dbReference>
<dbReference type="RefSeq" id="XP_003081461.2">
    <property type="nucleotide sequence ID" value="XM_003081413.2"/>
</dbReference>
<dbReference type="FunCoup" id="A0A090M4V3">
    <property type="interactions" value="382"/>
</dbReference>
<comment type="caution">
    <text evidence="12">The sequence shown here is derived from an EMBL/GenBank/DDBJ whole genome shotgun (WGS) entry which is preliminary data.</text>
</comment>
<dbReference type="SMART" id="SM00810">
    <property type="entry name" value="Alpha-amyl_C2"/>
    <property type="match status" value="1"/>
</dbReference>
<keyword evidence="13" id="KW-1185">Reference proteome</keyword>
<dbReference type="InterPro" id="IPR013780">
    <property type="entry name" value="Glyco_hydro_b"/>
</dbReference>
<dbReference type="PANTHER" id="PTHR43447">
    <property type="entry name" value="ALPHA-AMYLASE"/>
    <property type="match status" value="1"/>
</dbReference>
<dbReference type="GO" id="GO:0005975">
    <property type="term" value="P:carbohydrate metabolic process"/>
    <property type="evidence" value="ECO:0007669"/>
    <property type="project" value="InterPro"/>
</dbReference>
<evidence type="ECO:0000256" key="5">
    <source>
        <dbReference type="ARBA" id="ARBA00022801"/>
    </source>
</evidence>
<proteinExistence type="inferred from homology"/>
<feature type="compositionally biased region" description="Basic and acidic residues" evidence="9">
    <location>
        <begin position="375"/>
        <end position="391"/>
    </location>
</feature>
<feature type="compositionally biased region" description="Basic and acidic residues" evidence="9">
    <location>
        <begin position="49"/>
        <end position="59"/>
    </location>
</feature>
<dbReference type="Proteomes" id="UP000009170">
    <property type="component" value="Unassembled WGS sequence"/>
</dbReference>